<dbReference type="CDD" id="cd05403">
    <property type="entry name" value="NT_KNTase_like"/>
    <property type="match status" value="1"/>
</dbReference>
<organism evidence="2">
    <name type="scientific">hydrothermal vent metagenome</name>
    <dbReference type="NCBI Taxonomy" id="652676"/>
    <lineage>
        <taxon>unclassified sequences</taxon>
        <taxon>metagenomes</taxon>
        <taxon>ecological metagenomes</taxon>
    </lineage>
</organism>
<evidence type="ECO:0000259" key="1">
    <source>
        <dbReference type="PROSITE" id="PS50910"/>
    </source>
</evidence>
<gene>
    <name evidence="2" type="ORF">MNBD_GAMMA11-1122</name>
</gene>
<dbReference type="InterPro" id="IPR007842">
    <property type="entry name" value="HEPN_dom"/>
</dbReference>
<feature type="domain" description="HEPN" evidence="1">
    <location>
        <begin position="164"/>
        <end position="284"/>
    </location>
</feature>
<dbReference type="InterPro" id="IPR052548">
    <property type="entry name" value="Type_VII_TA_antitoxin"/>
</dbReference>
<dbReference type="EMBL" id="UOFG01000198">
    <property type="protein sequence ID" value="VAW63252.1"/>
    <property type="molecule type" value="Genomic_DNA"/>
</dbReference>
<dbReference type="PANTHER" id="PTHR33933">
    <property type="entry name" value="NUCLEOTIDYLTRANSFERASE"/>
    <property type="match status" value="1"/>
</dbReference>
<dbReference type="SUPFAM" id="SSF81593">
    <property type="entry name" value="Nucleotidyltransferase substrate binding subunit/domain"/>
    <property type="match status" value="1"/>
</dbReference>
<dbReference type="SUPFAM" id="SSF81301">
    <property type="entry name" value="Nucleotidyltransferase"/>
    <property type="match status" value="1"/>
</dbReference>
<dbReference type="AlphaFoldDB" id="A0A3B0XIU3"/>
<name>A0A3B0XIU3_9ZZZZ</name>
<evidence type="ECO:0000313" key="2">
    <source>
        <dbReference type="EMBL" id="VAW63252.1"/>
    </source>
</evidence>
<sequence>MKTSLDHLPASRQLHLKYIVDVLLDEFEQVTGFANGRKKHSRILKIILFGSYATGKWVYDPANSYMSDYDVLVILNNEDLLEEYKIWTIAEQRISQYIKQPFSLLVHTLEQVNEALSQGHYFFTDIKREGILLLDASGKELVQAGNITPAELKVIAQKHYAQWFESATGFLTAYRAVLSSGELKNAAFQLHQVAERFYACFLLVKTNYKPNTHNLSRLNSLAMLQNKSFGEIFPRDSKVHRRRFQLLKSAYIDARYSEHFEITREEIEWLAERVMCLQQLTESLCKERIKYLSMASD</sequence>
<protein>
    <recommendedName>
        <fullName evidence="1">HEPN domain-containing protein</fullName>
    </recommendedName>
</protein>
<dbReference type="InterPro" id="IPR043519">
    <property type="entry name" value="NT_sf"/>
</dbReference>
<dbReference type="SMART" id="SM00748">
    <property type="entry name" value="HEPN"/>
    <property type="match status" value="1"/>
</dbReference>
<dbReference type="PROSITE" id="PS50910">
    <property type="entry name" value="HEPN"/>
    <property type="match status" value="1"/>
</dbReference>
<reference evidence="2" key="1">
    <citation type="submission" date="2018-06" db="EMBL/GenBank/DDBJ databases">
        <authorList>
            <person name="Zhirakovskaya E."/>
        </authorList>
    </citation>
    <scope>NUCLEOTIDE SEQUENCE</scope>
</reference>
<dbReference type="Gene3D" id="1.20.120.330">
    <property type="entry name" value="Nucleotidyltransferases domain 2"/>
    <property type="match status" value="1"/>
</dbReference>
<accession>A0A3B0XIU3</accession>
<dbReference type="Pfam" id="PF05168">
    <property type="entry name" value="HEPN"/>
    <property type="match status" value="1"/>
</dbReference>
<dbReference type="PANTHER" id="PTHR33933:SF1">
    <property type="entry name" value="PROTEIN ADENYLYLTRANSFERASE MNTA-RELATED"/>
    <property type="match status" value="1"/>
</dbReference>
<dbReference type="Gene3D" id="3.30.460.10">
    <property type="entry name" value="Beta Polymerase, domain 2"/>
    <property type="match status" value="1"/>
</dbReference>
<dbReference type="Pfam" id="PF18765">
    <property type="entry name" value="Polbeta"/>
    <property type="match status" value="1"/>
</dbReference>
<dbReference type="InterPro" id="IPR041633">
    <property type="entry name" value="Polbeta"/>
</dbReference>
<proteinExistence type="predicted"/>